<evidence type="ECO:0000313" key="5">
    <source>
        <dbReference type="Proteomes" id="UP000054903"/>
    </source>
</evidence>
<dbReference type="Pfam" id="PF17209">
    <property type="entry name" value="Hfq"/>
    <property type="match status" value="1"/>
</dbReference>
<evidence type="ECO:0000256" key="2">
    <source>
        <dbReference type="ARBA" id="ARBA00023016"/>
    </source>
</evidence>
<accession>A0A157ZBM7</accession>
<feature type="domain" description="Sm" evidence="3">
    <location>
        <begin position="10"/>
        <end position="70"/>
    </location>
</feature>
<dbReference type="Gene3D" id="2.30.30.100">
    <property type="match status" value="1"/>
</dbReference>
<sequence length="91" mass="10049">MDRDDGDLQSDFLTVLVSNQTPVWVFLVNGIKLSGVISSFDKFSLSIRSGTDIQMVFKSAVSTVIEQHARPVLSTQLSAERPRRGPSDKQP</sequence>
<dbReference type="InterPro" id="IPR047575">
    <property type="entry name" value="Sm"/>
</dbReference>
<dbReference type="PROSITE" id="PS52002">
    <property type="entry name" value="SM"/>
    <property type="match status" value="1"/>
</dbReference>
<dbReference type="PANTHER" id="PTHR34772">
    <property type="entry name" value="RNA-BINDING PROTEIN HFQ"/>
    <property type="match status" value="1"/>
</dbReference>
<evidence type="ECO:0000313" key="4">
    <source>
        <dbReference type="EMBL" id="SAK42924.1"/>
    </source>
</evidence>
<proteinExistence type="predicted"/>
<dbReference type="Proteomes" id="UP000054903">
    <property type="component" value="Unassembled WGS sequence"/>
</dbReference>
<dbReference type="EMBL" id="FCNX02000001">
    <property type="protein sequence ID" value="SAK42924.1"/>
    <property type="molecule type" value="Genomic_DNA"/>
</dbReference>
<evidence type="ECO:0000259" key="3">
    <source>
        <dbReference type="PROSITE" id="PS52002"/>
    </source>
</evidence>
<dbReference type="InterPro" id="IPR005001">
    <property type="entry name" value="Hfq"/>
</dbReference>
<dbReference type="GO" id="GO:0003723">
    <property type="term" value="F:RNA binding"/>
    <property type="evidence" value="ECO:0007669"/>
    <property type="project" value="UniProtKB-KW"/>
</dbReference>
<keyword evidence="2" id="KW-0346">Stress response</keyword>
<dbReference type="STRING" id="1777138.AWB77_00511"/>
<dbReference type="RefSeq" id="WP_061132798.1">
    <property type="nucleotide sequence ID" value="NZ_FCNX02000001.1"/>
</dbReference>
<evidence type="ECO:0000256" key="1">
    <source>
        <dbReference type="ARBA" id="ARBA00022884"/>
    </source>
</evidence>
<dbReference type="InterPro" id="IPR010920">
    <property type="entry name" value="LSM_dom_sf"/>
</dbReference>
<dbReference type="AlphaFoldDB" id="A0A157ZBM7"/>
<reference evidence="4" key="1">
    <citation type="submission" date="2016-01" db="EMBL/GenBank/DDBJ databases">
        <authorList>
            <person name="Peeters C."/>
        </authorList>
    </citation>
    <scope>NUCLEOTIDE SEQUENCE</scope>
    <source>
        <strain evidence="4">LMG 29320</strain>
    </source>
</reference>
<dbReference type="GO" id="GO:0043487">
    <property type="term" value="P:regulation of RNA stability"/>
    <property type="evidence" value="ECO:0007669"/>
    <property type="project" value="TreeGrafter"/>
</dbReference>
<dbReference type="NCBIfam" id="TIGR02383">
    <property type="entry name" value="Hfq"/>
    <property type="match status" value="1"/>
</dbReference>
<keyword evidence="1" id="KW-0694">RNA-binding</keyword>
<comment type="caution">
    <text evidence="4">The sequence shown here is derived from an EMBL/GenBank/DDBJ whole genome shotgun (WGS) entry which is preliminary data.</text>
</comment>
<protein>
    <submittedName>
        <fullName evidence="4">RNA-binding protein Hfq</fullName>
    </submittedName>
</protein>
<dbReference type="GO" id="GO:0045974">
    <property type="term" value="P:regulation of translation, ncRNA-mediated"/>
    <property type="evidence" value="ECO:0007669"/>
    <property type="project" value="TreeGrafter"/>
</dbReference>
<dbReference type="PANTHER" id="PTHR34772:SF1">
    <property type="entry name" value="RNA-BINDING PROTEIN HFQ"/>
    <property type="match status" value="1"/>
</dbReference>
<dbReference type="GO" id="GO:0006355">
    <property type="term" value="P:regulation of DNA-templated transcription"/>
    <property type="evidence" value="ECO:0007669"/>
    <property type="project" value="InterPro"/>
</dbReference>
<dbReference type="GO" id="GO:0005829">
    <property type="term" value="C:cytosol"/>
    <property type="evidence" value="ECO:0007669"/>
    <property type="project" value="TreeGrafter"/>
</dbReference>
<organism evidence="4 5">
    <name type="scientific">Caballeronia fortuita</name>
    <dbReference type="NCBI Taxonomy" id="1777138"/>
    <lineage>
        <taxon>Bacteria</taxon>
        <taxon>Pseudomonadati</taxon>
        <taxon>Pseudomonadota</taxon>
        <taxon>Betaproteobacteria</taxon>
        <taxon>Burkholderiales</taxon>
        <taxon>Burkholderiaceae</taxon>
        <taxon>Caballeronia</taxon>
    </lineage>
</organism>
<dbReference type="SUPFAM" id="SSF50182">
    <property type="entry name" value="Sm-like ribonucleoproteins"/>
    <property type="match status" value="1"/>
</dbReference>
<name>A0A157ZBM7_9BURK</name>
<gene>
    <name evidence="4" type="ORF">AWB77_00511</name>
</gene>
<keyword evidence="5" id="KW-1185">Reference proteome</keyword>